<sequence>MEIFIPSNDFSIIIFRLFFFLLAFFYYYFSFQENFQRVFFLHFCFVVVKFEFFCFLSLFFFPRFLSVSFHTQFLSAYQDMRSERQSGNTDDVASKPSGPSVCYLNLTHQ</sequence>
<keyword evidence="2" id="KW-0472">Membrane</keyword>
<evidence type="ECO:0000313" key="3">
    <source>
        <dbReference type="EMBL" id="CAG6670317.1"/>
    </source>
</evidence>
<name>A0A8D8SQ15_9HEMI</name>
<keyword evidence="2" id="KW-0812">Transmembrane</keyword>
<feature type="transmembrane region" description="Helical" evidence="2">
    <location>
        <begin position="38"/>
        <end position="61"/>
    </location>
</feature>
<dbReference type="AlphaFoldDB" id="A0A8D8SQ15"/>
<feature type="region of interest" description="Disordered" evidence="1">
    <location>
        <begin position="85"/>
        <end position="109"/>
    </location>
</feature>
<keyword evidence="2" id="KW-1133">Transmembrane helix</keyword>
<proteinExistence type="predicted"/>
<protein>
    <submittedName>
        <fullName evidence="3">Uncharacterized protein</fullName>
    </submittedName>
</protein>
<feature type="transmembrane region" description="Helical" evidence="2">
    <location>
        <begin position="12"/>
        <end position="29"/>
    </location>
</feature>
<reference evidence="3" key="1">
    <citation type="submission" date="2021-05" db="EMBL/GenBank/DDBJ databases">
        <authorList>
            <person name="Alioto T."/>
            <person name="Alioto T."/>
            <person name="Gomez Garrido J."/>
        </authorList>
    </citation>
    <scope>NUCLEOTIDE SEQUENCE</scope>
</reference>
<accession>A0A8D8SQ15</accession>
<evidence type="ECO:0000256" key="1">
    <source>
        <dbReference type="SAM" id="MobiDB-lite"/>
    </source>
</evidence>
<evidence type="ECO:0000256" key="2">
    <source>
        <dbReference type="SAM" id="Phobius"/>
    </source>
</evidence>
<organism evidence="3">
    <name type="scientific">Cacopsylla melanoneura</name>
    <dbReference type="NCBI Taxonomy" id="428564"/>
    <lineage>
        <taxon>Eukaryota</taxon>
        <taxon>Metazoa</taxon>
        <taxon>Ecdysozoa</taxon>
        <taxon>Arthropoda</taxon>
        <taxon>Hexapoda</taxon>
        <taxon>Insecta</taxon>
        <taxon>Pterygota</taxon>
        <taxon>Neoptera</taxon>
        <taxon>Paraneoptera</taxon>
        <taxon>Hemiptera</taxon>
        <taxon>Sternorrhyncha</taxon>
        <taxon>Psylloidea</taxon>
        <taxon>Psyllidae</taxon>
        <taxon>Psyllinae</taxon>
        <taxon>Cacopsylla</taxon>
    </lineage>
</organism>
<dbReference type="EMBL" id="HBUF01223097">
    <property type="protein sequence ID" value="CAG6670317.1"/>
    <property type="molecule type" value="Transcribed_RNA"/>
</dbReference>